<feature type="DNA-binding region" description="H-T-H motif" evidence="4">
    <location>
        <begin position="29"/>
        <end position="48"/>
    </location>
</feature>
<keyword evidence="2 4" id="KW-0238">DNA-binding</keyword>
<proteinExistence type="predicted"/>
<comment type="caution">
    <text evidence="6">The sequence shown here is derived from an EMBL/GenBank/DDBJ whole genome shotgun (WGS) entry which is preliminary data.</text>
</comment>
<dbReference type="RefSeq" id="WP_141952394.1">
    <property type="nucleotide sequence ID" value="NZ_VFOZ01000001.1"/>
</dbReference>
<dbReference type="Gene3D" id="1.10.357.10">
    <property type="entry name" value="Tetracycline Repressor, domain 2"/>
    <property type="match status" value="1"/>
</dbReference>
<evidence type="ECO:0000259" key="5">
    <source>
        <dbReference type="PROSITE" id="PS50977"/>
    </source>
</evidence>
<dbReference type="PROSITE" id="PS50977">
    <property type="entry name" value="HTH_TETR_2"/>
    <property type="match status" value="1"/>
</dbReference>
<keyword evidence="3" id="KW-0804">Transcription</keyword>
<reference evidence="6 7" key="1">
    <citation type="submission" date="2019-06" db="EMBL/GenBank/DDBJ databases">
        <title>Sequencing the genomes of 1000 actinobacteria strains.</title>
        <authorList>
            <person name="Klenk H.-P."/>
        </authorList>
    </citation>
    <scope>NUCLEOTIDE SEQUENCE [LARGE SCALE GENOMIC DNA]</scope>
    <source>
        <strain evidence="6 7">DSM 102200</strain>
    </source>
</reference>
<evidence type="ECO:0000256" key="3">
    <source>
        <dbReference type="ARBA" id="ARBA00023163"/>
    </source>
</evidence>
<dbReference type="SUPFAM" id="SSF46689">
    <property type="entry name" value="Homeodomain-like"/>
    <property type="match status" value="1"/>
</dbReference>
<evidence type="ECO:0000256" key="1">
    <source>
        <dbReference type="ARBA" id="ARBA00023015"/>
    </source>
</evidence>
<protein>
    <submittedName>
        <fullName evidence="6">TetR family transcriptional regulator</fullName>
    </submittedName>
</protein>
<gene>
    <name evidence="6" type="ORF">FB559_0280</name>
</gene>
<dbReference type="PANTHER" id="PTHR30055:SF234">
    <property type="entry name" value="HTH-TYPE TRANSCRIPTIONAL REGULATOR BETI"/>
    <property type="match status" value="1"/>
</dbReference>
<dbReference type="OrthoDB" id="3186364at2"/>
<dbReference type="InterPro" id="IPR009057">
    <property type="entry name" value="Homeodomain-like_sf"/>
</dbReference>
<keyword evidence="1" id="KW-0805">Transcription regulation</keyword>
<dbReference type="InterPro" id="IPR050109">
    <property type="entry name" value="HTH-type_TetR-like_transc_reg"/>
</dbReference>
<dbReference type="GO" id="GO:0000976">
    <property type="term" value="F:transcription cis-regulatory region binding"/>
    <property type="evidence" value="ECO:0007669"/>
    <property type="project" value="TreeGrafter"/>
</dbReference>
<dbReference type="GO" id="GO:0003700">
    <property type="term" value="F:DNA-binding transcription factor activity"/>
    <property type="evidence" value="ECO:0007669"/>
    <property type="project" value="TreeGrafter"/>
</dbReference>
<evidence type="ECO:0000256" key="4">
    <source>
        <dbReference type="PROSITE-ProRule" id="PRU00335"/>
    </source>
</evidence>
<dbReference type="PRINTS" id="PR00455">
    <property type="entry name" value="HTHTETR"/>
</dbReference>
<dbReference type="PROSITE" id="PS01081">
    <property type="entry name" value="HTH_TETR_1"/>
    <property type="match status" value="1"/>
</dbReference>
<dbReference type="InterPro" id="IPR023772">
    <property type="entry name" value="DNA-bd_HTH_TetR-type_CS"/>
</dbReference>
<dbReference type="PANTHER" id="PTHR30055">
    <property type="entry name" value="HTH-TYPE TRANSCRIPTIONAL REGULATOR RUTR"/>
    <property type="match status" value="1"/>
</dbReference>
<evidence type="ECO:0000256" key="2">
    <source>
        <dbReference type="ARBA" id="ARBA00023125"/>
    </source>
</evidence>
<dbReference type="EMBL" id="VFOZ01000001">
    <property type="protein sequence ID" value="TQL94798.1"/>
    <property type="molecule type" value="Genomic_DNA"/>
</dbReference>
<dbReference type="Proteomes" id="UP000316096">
    <property type="component" value="Unassembled WGS sequence"/>
</dbReference>
<feature type="domain" description="HTH tetR-type" evidence="5">
    <location>
        <begin position="6"/>
        <end position="66"/>
    </location>
</feature>
<evidence type="ECO:0000313" key="7">
    <source>
        <dbReference type="Proteomes" id="UP000316096"/>
    </source>
</evidence>
<accession>A0A543CCI1</accession>
<evidence type="ECO:0000313" key="6">
    <source>
        <dbReference type="EMBL" id="TQL94798.1"/>
    </source>
</evidence>
<dbReference type="Pfam" id="PF00440">
    <property type="entry name" value="TetR_N"/>
    <property type="match status" value="1"/>
</dbReference>
<organism evidence="6 7">
    <name type="scientific">Actinoallomurus bryophytorum</name>
    <dbReference type="NCBI Taxonomy" id="1490222"/>
    <lineage>
        <taxon>Bacteria</taxon>
        <taxon>Bacillati</taxon>
        <taxon>Actinomycetota</taxon>
        <taxon>Actinomycetes</taxon>
        <taxon>Streptosporangiales</taxon>
        <taxon>Thermomonosporaceae</taxon>
        <taxon>Actinoallomurus</taxon>
    </lineage>
</organism>
<dbReference type="AlphaFoldDB" id="A0A543CCI1"/>
<dbReference type="InterPro" id="IPR001647">
    <property type="entry name" value="HTH_TetR"/>
</dbReference>
<sequence>MGERRSGTRERIQAVAVELFAEHGYEKTSLREIAERLDVTKAALYYHFNTKEAIVVSLFEDLIAGIDEIINWGMDQPLTLETRQELIRRYGRLARERPKSMMRFIQESKTTMQELAPGEKLQCRFRTLSGMLHAPDAPLDEQLKSAVALITASASVFMLKDAEATDDERYEAGLKLALELLSSEPAPQSTMR</sequence>
<keyword evidence="7" id="KW-1185">Reference proteome</keyword>
<name>A0A543CCI1_9ACTN</name>